<organism evidence="3 4">
    <name type="scientific">Mycena rosella</name>
    <name type="common">Pink bonnet</name>
    <name type="synonym">Agaricus rosellus</name>
    <dbReference type="NCBI Taxonomy" id="1033263"/>
    <lineage>
        <taxon>Eukaryota</taxon>
        <taxon>Fungi</taxon>
        <taxon>Dikarya</taxon>
        <taxon>Basidiomycota</taxon>
        <taxon>Agaricomycotina</taxon>
        <taxon>Agaricomycetes</taxon>
        <taxon>Agaricomycetidae</taxon>
        <taxon>Agaricales</taxon>
        <taxon>Marasmiineae</taxon>
        <taxon>Mycenaceae</taxon>
        <taxon>Mycena</taxon>
    </lineage>
</organism>
<accession>A0AAD7GC15</accession>
<evidence type="ECO:0000313" key="4">
    <source>
        <dbReference type="Proteomes" id="UP001221757"/>
    </source>
</evidence>
<protein>
    <recommendedName>
        <fullName evidence="2">Integrase core domain-containing protein</fullName>
    </recommendedName>
</protein>
<proteinExistence type="predicted"/>
<gene>
    <name evidence="3" type="ORF">B0H17DRAFT_1161644</name>
</gene>
<dbReference type="Proteomes" id="UP001221757">
    <property type="component" value="Unassembled WGS sequence"/>
</dbReference>
<feature type="compositionally biased region" description="Basic and acidic residues" evidence="1">
    <location>
        <begin position="375"/>
        <end position="401"/>
    </location>
</feature>
<name>A0AAD7GC15_MYCRO</name>
<dbReference type="AlphaFoldDB" id="A0AAD7GC15"/>
<dbReference type="EMBL" id="JARKIE010000150">
    <property type="protein sequence ID" value="KAJ7675262.1"/>
    <property type="molecule type" value="Genomic_DNA"/>
</dbReference>
<reference evidence="3" key="1">
    <citation type="submission" date="2023-03" db="EMBL/GenBank/DDBJ databases">
        <title>Massive genome expansion in bonnet fungi (Mycena s.s.) driven by repeated elements and novel gene families across ecological guilds.</title>
        <authorList>
            <consortium name="Lawrence Berkeley National Laboratory"/>
            <person name="Harder C.B."/>
            <person name="Miyauchi S."/>
            <person name="Viragh M."/>
            <person name="Kuo A."/>
            <person name="Thoen E."/>
            <person name="Andreopoulos B."/>
            <person name="Lu D."/>
            <person name="Skrede I."/>
            <person name="Drula E."/>
            <person name="Henrissat B."/>
            <person name="Morin E."/>
            <person name="Kohler A."/>
            <person name="Barry K."/>
            <person name="LaButti K."/>
            <person name="Morin E."/>
            <person name="Salamov A."/>
            <person name="Lipzen A."/>
            <person name="Mereny Z."/>
            <person name="Hegedus B."/>
            <person name="Baldrian P."/>
            <person name="Stursova M."/>
            <person name="Weitz H."/>
            <person name="Taylor A."/>
            <person name="Grigoriev I.V."/>
            <person name="Nagy L.G."/>
            <person name="Martin F."/>
            <person name="Kauserud H."/>
        </authorList>
    </citation>
    <scope>NUCLEOTIDE SEQUENCE</scope>
    <source>
        <strain evidence="3">CBHHK067</strain>
    </source>
</reference>
<evidence type="ECO:0000313" key="3">
    <source>
        <dbReference type="EMBL" id="KAJ7675262.1"/>
    </source>
</evidence>
<feature type="domain" description="Integrase core" evidence="2">
    <location>
        <begin position="206"/>
        <end position="300"/>
    </location>
</feature>
<evidence type="ECO:0000256" key="1">
    <source>
        <dbReference type="SAM" id="MobiDB-lite"/>
    </source>
</evidence>
<keyword evidence="4" id="KW-1185">Reference proteome</keyword>
<feature type="region of interest" description="Disordered" evidence="1">
    <location>
        <begin position="373"/>
        <end position="401"/>
    </location>
</feature>
<comment type="caution">
    <text evidence="3">The sequence shown here is derived from an EMBL/GenBank/DDBJ whole genome shotgun (WGS) entry which is preliminary data.</text>
</comment>
<dbReference type="PANTHER" id="PTHR46791:SF5">
    <property type="entry name" value="CLR5 DOMAIN-CONTAINING PROTEIN-RELATED"/>
    <property type="match status" value="1"/>
</dbReference>
<evidence type="ECO:0000259" key="2">
    <source>
        <dbReference type="Pfam" id="PF24764"/>
    </source>
</evidence>
<dbReference type="PANTHER" id="PTHR46791">
    <property type="entry name" value="EXPRESSED PROTEIN"/>
    <property type="match status" value="1"/>
</dbReference>
<dbReference type="Pfam" id="PF24764">
    <property type="entry name" value="rva_4"/>
    <property type="match status" value="1"/>
</dbReference>
<dbReference type="InterPro" id="IPR058913">
    <property type="entry name" value="Integrase_dom_put"/>
</dbReference>
<sequence length="401" mass="45782">MHYQQYNRAVDEAVSNQTDEVVLSRLSDDLNEYAALVEEHHHVFPPEELSVLCTNLALMLNDFLQFAHEHRSTTGIGRFLGVSRGTVRTALLRQGLVQLQPALFENSFPGEPQNDLLGNENGGALDDEILDPLYAVPENLPPGLEGTVPQPVSTGELLAIADWELDSLLLRLHTYFRRAGISIICIRRRHYHVAGPNSLWHHDRQHGKSIHNVRIERLWVDITAQVGATWSDHFTLLELHHGLDINNVNHIWLLHYIFLPTINDQLTFFAQAWNEHRIQIRNGPNRSPIDMFVFDTLVHRARGHAFADDLPEEELEVYGVDWEGLHDDTLLQSQQTNNSAENGWSSWISQTGPPEHLNRVPVECRQVCLETCEERDEREQNQRGKKGEARSEKTMITEGKA</sequence>